<dbReference type="EMBL" id="JBHSQE010000001">
    <property type="protein sequence ID" value="MFC6145798.1"/>
    <property type="molecule type" value="Genomic_DNA"/>
</dbReference>
<dbReference type="CDD" id="cd08492">
    <property type="entry name" value="PBP2_NikA_DppA_OppA_like_15"/>
    <property type="match status" value="1"/>
</dbReference>
<keyword evidence="1" id="KW-0732">Signal</keyword>
<evidence type="ECO:0000256" key="1">
    <source>
        <dbReference type="SAM" id="SignalP"/>
    </source>
</evidence>
<dbReference type="PIRSF" id="PIRSF002741">
    <property type="entry name" value="MppA"/>
    <property type="match status" value="1"/>
</dbReference>
<organism evidence="3 4">
    <name type="scientific">Corynebacterium nasicanis</name>
    <dbReference type="NCBI Taxonomy" id="1448267"/>
    <lineage>
        <taxon>Bacteria</taxon>
        <taxon>Bacillati</taxon>
        <taxon>Actinomycetota</taxon>
        <taxon>Actinomycetes</taxon>
        <taxon>Mycobacteriales</taxon>
        <taxon>Corynebacteriaceae</taxon>
        <taxon>Corynebacterium</taxon>
    </lineage>
</organism>
<gene>
    <name evidence="3" type="ORF">ACFPUZ_03090</name>
</gene>
<keyword evidence="4" id="KW-1185">Reference proteome</keyword>
<dbReference type="Gene3D" id="3.10.105.10">
    <property type="entry name" value="Dipeptide-binding Protein, Domain 3"/>
    <property type="match status" value="1"/>
</dbReference>
<protein>
    <submittedName>
        <fullName evidence="3">TIGR04028 family ABC transporter substrate-binding protein</fullName>
    </submittedName>
</protein>
<dbReference type="InterPro" id="IPR000914">
    <property type="entry name" value="SBP_5_dom"/>
</dbReference>
<evidence type="ECO:0000259" key="2">
    <source>
        <dbReference type="Pfam" id="PF00496"/>
    </source>
</evidence>
<comment type="caution">
    <text evidence="3">The sequence shown here is derived from an EMBL/GenBank/DDBJ whole genome shotgun (WGS) entry which is preliminary data.</text>
</comment>
<dbReference type="InterPro" id="IPR023920">
    <property type="entry name" value="ABC_transptr_sub-bd_KPN01854"/>
</dbReference>
<dbReference type="PROSITE" id="PS51257">
    <property type="entry name" value="PROKAR_LIPOPROTEIN"/>
    <property type="match status" value="1"/>
</dbReference>
<reference evidence="4" key="1">
    <citation type="journal article" date="2019" name="Int. J. Syst. Evol. Microbiol.">
        <title>The Global Catalogue of Microorganisms (GCM) 10K type strain sequencing project: providing services to taxonomists for standard genome sequencing and annotation.</title>
        <authorList>
            <consortium name="The Broad Institute Genomics Platform"/>
            <consortium name="The Broad Institute Genome Sequencing Center for Infectious Disease"/>
            <person name="Wu L."/>
            <person name="Ma J."/>
        </authorList>
    </citation>
    <scope>NUCLEOTIDE SEQUENCE [LARGE SCALE GENOMIC DNA]</scope>
    <source>
        <strain evidence="4">CCUG 51943</strain>
    </source>
</reference>
<proteinExistence type="predicted"/>
<dbReference type="Pfam" id="PF00496">
    <property type="entry name" value="SBP_bac_5"/>
    <property type="match status" value="1"/>
</dbReference>
<evidence type="ECO:0000313" key="3">
    <source>
        <dbReference type="EMBL" id="MFC6145798.1"/>
    </source>
</evidence>
<dbReference type="NCBIfam" id="TIGR04028">
    <property type="entry name" value="SBP_KPN_01854"/>
    <property type="match status" value="1"/>
</dbReference>
<dbReference type="PANTHER" id="PTHR30290">
    <property type="entry name" value="PERIPLASMIC BINDING COMPONENT OF ABC TRANSPORTER"/>
    <property type="match status" value="1"/>
</dbReference>
<dbReference type="SUPFAM" id="SSF53850">
    <property type="entry name" value="Periplasmic binding protein-like II"/>
    <property type="match status" value="1"/>
</dbReference>
<name>A0ABW1QA79_9CORY</name>
<accession>A0ABW1QA79</accession>
<evidence type="ECO:0000313" key="4">
    <source>
        <dbReference type="Proteomes" id="UP001596244"/>
    </source>
</evidence>
<sequence length="544" mass="60061">MKPRRLVAALALVSGLALLGACVSPTGPAQGEGNRLTYLEPIFFNTLYPPGAGFYPNGAVLNNVADRLLYQDPDTLELSPWIATRLPDINDNATEYTFDIRTDVTYSDGTPLTPENVVANFDLFGIGDSERMLTSSEQITNYERGEVIDHDTVRFHFSAPAPGFAQATSSFNAGLLADATLELANDGFAPGNATGVIGSGPFVITGEQLGTRLTLDAREDYDWAPPAHPHQGRTPLDGIDYVLAAEDSVRVGALVAGQADVARQIEAPVEKHLRDEGIEVVWHGTNGVNNSLSFRFMHPHLRDIRMRQALIHAIDRTEIMHTLFSDSYVPATSALAHTALGYREQEGAYVHDEARARELLDDLGWAPGPDGIRARGGERLAFTINEAVPQPRSREIITKIQEQLRRVGVEIHLNPGDNATQNADSKDYEKIQIRHTMVGRADYDVIKSMWHSTNRNELLNGSDDTVHDPHLDELLHDIASLATEEERATRTREVQDYLTEQAYVLPLFEEPVVYGVQPHVLGFRPESIGRPSFYGVSLDLKEEK</sequence>
<dbReference type="Gene3D" id="3.40.190.10">
    <property type="entry name" value="Periplasmic binding protein-like II"/>
    <property type="match status" value="1"/>
</dbReference>
<feature type="domain" description="Solute-binding protein family 5" evidence="2">
    <location>
        <begin position="77"/>
        <end position="455"/>
    </location>
</feature>
<dbReference type="Proteomes" id="UP001596244">
    <property type="component" value="Unassembled WGS sequence"/>
</dbReference>
<feature type="signal peptide" evidence="1">
    <location>
        <begin position="1"/>
        <end position="29"/>
    </location>
</feature>
<dbReference type="InterPro" id="IPR030678">
    <property type="entry name" value="Peptide/Ni-bd"/>
</dbReference>
<dbReference type="RefSeq" id="WP_376999765.1">
    <property type="nucleotide sequence ID" value="NZ_JBHSQE010000001.1"/>
</dbReference>
<dbReference type="InterPro" id="IPR039424">
    <property type="entry name" value="SBP_5"/>
</dbReference>
<feature type="chain" id="PRO_5046557483" evidence="1">
    <location>
        <begin position="30"/>
        <end position="544"/>
    </location>
</feature>